<dbReference type="Pfam" id="PF20049">
    <property type="entry name" value="DUF6451"/>
    <property type="match status" value="1"/>
</dbReference>
<protein>
    <recommendedName>
        <fullName evidence="1">DUF6451 domain-containing protein</fullName>
    </recommendedName>
</protein>
<dbReference type="AlphaFoldDB" id="E1ZVV6"/>
<evidence type="ECO:0000259" key="1">
    <source>
        <dbReference type="Pfam" id="PF20049"/>
    </source>
</evidence>
<proteinExistence type="predicted"/>
<feature type="non-terminal residue" evidence="2">
    <location>
        <position position="89"/>
    </location>
</feature>
<name>E1ZVV6_CAMFO</name>
<gene>
    <name evidence="2" type="ORF">EAG_11385</name>
</gene>
<dbReference type="Proteomes" id="UP000000311">
    <property type="component" value="Unassembled WGS sequence"/>
</dbReference>
<evidence type="ECO:0000313" key="2">
    <source>
        <dbReference type="EMBL" id="EFN74682.1"/>
    </source>
</evidence>
<dbReference type="OMA" id="RCETWRL"/>
<organism evidence="3">
    <name type="scientific">Camponotus floridanus</name>
    <name type="common">Florida carpenter ant</name>
    <dbReference type="NCBI Taxonomy" id="104421"/>
    <lineage>
        <taxon>Eukaryota</taxon>
        <taxon>Metazoa</taxon>
        <taxon>Ecdysozoa</taxon>
        <taxon>Arthropoda</taxon>
        <taxon>Hexapoda</taxon>
        <taxon>Insecta</taxon>
        <taxon>Pterygota</taxon>
        <taxon>Neoptera</taxon>
        <taxon>Endopterygota</taxon>
        <taxon>Hymenoptera</taxon>
        <taxon>Apocrita</taxon>
        <taxon>Aculeata</taxon>
        <taxon>Formicoidea</taxon>
        <taxon>Formicidae</taxon>
        <taxon>Formicinae</taxon>
        <taxon>Camponotus</taxon>
    </lineage>
</organism>
<dbReference type="InParanoid" id="E1ZVV6"/>
<feature type="domain" description="DUF6451" evidence="1">
    <location>
        <begin position="30"/>
        <end position="62"/>
    </location>
</feature>
<feature type="non-terminal residue" evidence="2">
    <location>
        <position position="1"/>
    </location>
</feature>
<accession>E1ZVV6</accession>
<evidence type="ECO:0000313" key="3">
    <source>
        <dbReference type="Proteomes" id="UP000000311"/>
    </source>
</evidence>
<reference evidence="2 3" key="1">
    <citation type="journal article" date="2010" name="Science">
        <title>Genomic comparison of the ants Camponotus floridanus and Harpegnathos saltator.</title>
        <authorList>
            <person name="Bonasio R."/>
            <person name="Zhang G."/>
            <person name="Ye C."/>
            <person name="Mutti N.S."/>
            <person name="Fang X."/>
            <person name="Qin N."/>
            <person name="Donahue G."/>
            <person name="Yang P."/>
            <person name="Li Q."/>
            <person name="Li C."/>
            <person name="Zhang P."/>
            <person name="Huang Z."/>
            <person name="Berger S.L."/>
            <person name="Reinberg D."/>
            <person name="Wang J."/>
            <person name="Liebig J."/>
        </authorList>
    </citation>
    <scope>NUCLEOTIDE SEQUENCE [LARGE SCALE GENOMIC DNA]</scope>
    <source>
        <strain evidence="3">C129</strain>
    </source>
</reference>
<dbReference type="EMBL" id="GL434644">
    <property type="protein sequence ID" value="EFN74682.1"/>
    <property type="molecule type" value="Genomic_DNA"/>
</dbReference>
<dbReference type="PANTHER" id="PTHR47027:SF25">
    <property type="entry name" value="REVERSE TRANSCRIPTASE DOMAIN-CONTAINING PROTEIN"/>
    <property type="match status" value="1"/>
</dbReference>
<keyword evidence="3" id="KW-1185">Reference proteome</keyword>
<sequence length="89" mass="10411">KSFCYLGCIITMDGDTEENVSCKIKTASQAFALLKNIWSSNQLNRTIKLRTFNSNVKSILFYRCETWRLTNSIIHLLQVFVKNCLRRIF</sequence>
<dbReference type="InterPro" id="IPR045609">
    <property type="entry name" value="DUF6451"/>
</dbReference>
<dbReference type="PANTHER" id="PTHR47027">
    <property type="entry name" value="REVERSE TRANSCRIPTASE DOMAIN-CONTAINING PROTEIN"/>
    <property type="match status" value="1"/>
</dbReference>